<evidence type="ECO:0000313" key="2">
    <source>
        <dbReference type="EMBL" id="TCN68484.1"/>
    </source>
</evidence>
<dbReference type="PANTHER" id="PTHR36966">
    <property type="entry name" value="REP-ASSOCIATED TYROSINE TRANSPOSASE"/>
    <property type="match status" value="1"/>
</dbReference>
<dbReference type="Proteomes" id="UP000294830">
    <property type="component" value="Unassembled WGS sequence"/>
</dbReference>
<dbReference type="OrthoDB" id="9788881at2"/>
<name>A0A4R2EPJ9_9BACT</name>
<proteinExistence type="predicted"/>
<evidence type="ECO:0000259" key="1">
    <source>
        <dbReference type="SMART" id="SM01321"/>
    </source>
</evidence>
<dbReference type="GO" id="GO:0006313">
    <property type="term" value="P:DNA transposition"/>
    <property type="evidence" value="ECO:0007669"/>
    <property type="project" value="InterPro"/>
</dbReference>
<dbReference type="NCBIfam" id="NF047646">
    <property type="entry name" value="REP_Tyr_transpos"/>
    <property type="match status" value="1"/>
</dbReference>
<comment type="caution">
    <text evidence="2">The sequence shown here is derived from an EMBL/GenBank/DDBJ whole genome shotgun (WGS) entry which is preliminary data.</text>
</comment>
<dbReference type="GO" id="GO:0043565">
    <property type="term" value="F:sequence-specific DNA binding"/>
    <property type="evidence" value="ECO:0007669"/>
    <property type="project" value="TreeGrafter"/>
</dbReference>
<gene>
    <name evidence="2" type="ORF">CLV25_10666</name>
</gene>
<dbReference type="InterPro" id="IPR036515">
    <property type="entry name" value="Transposase_17_sf"/>
</dbReference>
<dbReference type="SMART" id="SM01321">
    <property type="entry name" value="Y1_Tnp"/>
    <property type="match status" value="1"/>
</dbReference>
<dbReference type="InterPro" id="IPR002686">
    <property type="entry name" value="Transposase_17"/>
</dbReference>
<sequence>MSTGYKIGKDDSAYYLTFQVVGWVDLFTRQVYRDIVVESIKFCQANKGLNLFAYVIMSNHVHLLAQSEQDDLSGFVRDFKNYTSKKFLEVVLGDKESRREWMKVVFAYHGKLKNKQTYQIWTHESHAEHVFSQKFIEQKVNYIHQNPVRNGLVANAEDYLYSSARCYAGMSGLLEVIPLDFTWKTYR</sequence>
<accession>A0A4R2EPJ9</accession>
<dbReference type="PANTHER" id="PTHR36966:SF1">
    <property type="entry name" value="REP-ASSOCIATED TYROSINE TRANSPOSASE"/>
    <property type="match status" value="1"/>
</dbReference>
<keyword evidence="3" id="KW-1185">Reference proteome</keyword>
<organism evidence="2 3">
    <name type="scientific">Acetobacteroides hydrogenigenes</name>
    <dbReference type="NCBI Taxonomy" id="979970"/>
    <lineage>
        <taxon>Bacteria</taxon>
        <taxon>Pseudomonadati</taxon>
        <taxon>Bacteroidota</taxon>
        <taxon>Bacteroidia</taxon>
        <taxon>Bacteroidales</taxon>
        <taxon>Rikenellaceae</taxon>
        <taxon>Acetobacteroides</taxon>
    </lineage>
</organism>
<dbReference type="Pfam" id="PF01797">
    <property type="entry name" value="Y1_Tnp"/>
    <property type="match status" value="1"/>
</dbReference>
<evidence type="ECO:0000313" key="3">
    <source>
        <dbReference type="Proteomes" id="UP000294830"/>
    </source>
</evidence>
<protein>
    <submittedName>
        <fullName evidence="2">REP element-mobilizing transposase RayT</fullName>
    </submittedName>
</protein>
<dbReference type="InterPro" id="IPR052715">
    <property type="entry name" value="RAYT_transposase"/>
</dbReference>
<dbReference type="Gene3D" id="3.30.70.1290">
    <property type="entry name" value="Transposase IS200-like"/>
    <property type="match status" value="1"/>
</dbReference>
<dbReference type="EMBL" id="SLWB01000006">
    <property type="protein sequence ID" value="TCN68484.1"/>
    <property type="molecule type" value="Genomic_DNA"/>
</dbReference>
<dbReference type="AlphaFoldDB" id="A0A4R2EPJ9"/>
<dbReference type="GO" id="GO:0004803">
    <property type="term" value="F:transposase activity"/>
    <property type="evidence" value="ECO:0007669"/>
    <property type="project" value="InterPro"/>
</dbReference>
<dbReference type="SUPFAM" id="SSF143422">
    <property type="entry name" value="Transposase IS200-like"/>
    <property type="match status" value="1"/>
</dbReference>
<feature type="domain" description="Transposase IS200-like" evidence="1">
    <location>
        <begin position="9"/>
        <end position="146"/>
    </location>
</feature>
<reference evidence="2 3" key="1">
    <citation type="submission" date="2019-03" db="EMBL/GenBank/DDBJ databases">
        <title>Genomic Encyclopedia of Archaeal and Bacterial Type Strains, Phase II (KMG-II): from individual species to whole genera.</title>
        <authorList>
            <person name="Goeker M."/>
        </authorList>
    </citation>
    <scope>NUCLEOTIDE SEQUENCE [LARGE SCALE GENOMIC DNA]</scope>
    <source>
        <strain evidence="2 3">RL-C</strain>
    </source>
</reference>
<dbReference type="RefSeq" id="WP_131839068.1">
    <property type="nucleotide sequence ID" value="NZ_SLWB01000006.1"/>
</dbReference>